<evidence type="ECO:0000313" key="2">
    <source>
        <dbReference type="EMBL" id="CAE0668462.1"/>
    </source>
</evidence>
<name>A0A7S3Z194_9EUKA</name>
<sequence>MGSSPDWNGKGIFKDAMEEEDSEGKHVSLTENEATECCVRALLEPEKDHKMAQRSLNPRKRATCQKSHRARTTGDNDGERVIAMIFWRWMTPISATVMICWRWMTATCDATGDRDHFDMSF</sequence>
<accession>A0A7S3Z194</accession>
<feature type="compositionally biased region" description="Basic residues" evidence="1">
    <location>
        <begin position="57"/>
        <end position="71"/>
    </location>
</feature>
<protein>
    <submittedName>
        <fullName evidence="2">Uncharacterized protein</fullName>
    </submittedName>
</protein>
<dbReference type="AlphaFoldDB" id="A0A7S3Z194"/>
<gene>
    <name evidence="2" type="ORF">LGLO00237_LOCUS20086</name>
</gene>
<feature type="region of interest" description="Disordered" evidence="1">
    <location>
        <begin position="48"/>
        <end position="75"/>
    </location>
</feature>
<evidence type="ECO:0000256" key="1">
    <source>
        <dbReference type="SAM" id="MobiDB-lite"/>
    </source>
</evidence>
<proteinExistence type="predicted"/>
<reference evidence="2" key="1">
    <citation type="submission" date="2021-01" db="EMBL/GenBank/DDBJ databases">
        <authorList>
            <person name="Corre E."/>
            <person name="Pelletier E."/>
            <person name="Niang G."/>
            <person name="Scheremetjew M."/>
            <person name="Finn R."/>
            <person name="Kale V."/>
            <person name="Holt S."/>
            <person name="Cochrane G."/>
            <person name="Meng A."/>
            <person name="Brown T."/>
            <person name="Cohen L."/>
        </authorList>
    </citation>
    <scope>NUCLEOTIDE SEQUENCE</scope>
    <source>
        <strain evidence="2">CCCM811</strain>
    </source>
</reference>
<dbReference type="EMBL" id="HBIV01028067">
    <property type="protein sequence ID" value="CAE0668462.1"/>
    <property type="molecule type" value="Transcribed_RNA"/>
</dbReference>
<feature type="region of interest" description="Disordered" evidence="1">
    <location>
        <begin position="1"/>
        <end position="28"/>
    </location>
</feature>
<organism evidence="2">
    <name type="scientific">Lotharella globosa</name>
    <dbReference type="NCBI Taxonomy" id="91324"/>
    <lineage>
        <taxon>Eukaryota</taxon>
        <taxon>Sar</taxon>
        <taxon>Rhizaria</taxon>
        <taxon>Cercozoa</taxon>
        <taxon>Chlorarachniophyceae</taxon>
        <taxon>Lotharella</taxon>
    </lineage>
</organism>